<protein>
    <submittedName>
        <fullName evidence="1">FluG domain-containing protein</fullName>
    </submittedName>
</protein>
<accession>A0A1G4AME6</accession>
<gene>
    <name evidence="1" type="ORF">CORC01_14415</name>
</gene>
<reference evidence="1 2" key="1">
    <citation type="submission" date="2016-09" db="EMBL/GenBank/DDBJ databases">
        <authorList>
            <person name="Capua I."/>
            <person name="De Benedictis P."/>
            <person name="Joannis T."/>
            <person name="Lombin L.H."/>
            <person name="Cattoli G."/>
        </authorList>
    </citation>
    <scope>NUCLEOTIDE SEQUENCE [LARGE SCALE GENOMIC DNA]</scope>
    <source>
        <strain evidence="1 2">IMI 309357</strain>
    </source>
</reference>
<name>A0A1G4AME6_9PEZI</name>
<proteinExistence type="predicted"/>
<dbReference type="GeneID" id="34567536"/>
<dbReference type="EMBL" id="MJBS01000288">
    <property type="protein sequence ID" value="OHE90286.1"/>
    <property type="molecule type" value="Genomic_DNA"/>
</dbReference>
<dbReference type="Proteomes" id="UP000176998">
    <property type="component" value="Unassembled WGS sequence"/>
</dbReference>
<dbReference type="OrthoDB" id="5223925at2759"/>
<dbReference type="RefSeq" id="XP_022467463.1">
    <property type="nucleotide sequence ID" value="XM_022626026.1"/>
</dbReference>
<evidence type="ECO:0000313" key="1">
    <source>
        <dbReference type="EMBL" id="OHE90286.1"/>
    </source>
</evidence>
<sequence>QPRPQPKVVPRLLDQTQCPDCVCDERLTIEERTFKYCRSTVRNDHFDDQRLEERERRVGPGGVIRCNHPQCRDDPLLQSMKTLDAFRNHVKVEHEVSLRTTKQVMDRRNEKPRQRRMLKNGFGESYFKRWSTVNFITQRGGFRPLFTSVIYNNEIQAKVFLHIAKLLNGIGLFTTDCRRSGK</sequence>
<evidence type="ECO:0000313" key="2">
    <source>
        <dbReference type="Proteomes" id="UP000176998"/>
    </source>
</evidence>
<dbReference type="AlphaFoldDB" id="A0A1G4AME6"/>
<keyword evidence="2" id="KW-1185">Reference proteome</keyword>
<feature type="non-terminal residue" evidence="1">
    <location>
        <position position="1"/>
    </location>
</feature>
<comment type="caution">
    <text evidence="1">The sequence shown here is derived from an EMBL/GenBank/DDBJ whole genome shotgun (WGS) entry which is preliminary data.</text>
</comment>
<dbReference type="STRING" id="1209926.A0A1G4AME6"/>
<organism evidence="1 2">
    <name type="scientific">Colletotrichum orchidophilum</name>
    <dbReference type="NCBI Taxonomy" id="1209926"/>
    <lineage>
        <taxon>Eukaryota</taxon>
        <taxon>Fungi</taxon>
        <taxon>Dikarya</taxon>
        <taxon>Ascomycota</taxon>
        <taxon>Pezizomycotina</taxon>
        <taxon>Sordariomycetes</taxon>
        <taxon>Hypocreomycetidae</taxon>
        <taxon>Glomerellales</taxon>
        <taxon>Glomerellaceae</taxon>
        <taxon>Colletotrichum</taxon>
    </lineage>
</organism>